<dbReference type="EMBL" id="HBUF01643575">
    <property type="protein sequence ID" value="CAG6785406.1"/>
    <property type="molecule type" value="Transcribed_RNA"/>
</dbReference>
<evidence type="ECO:0000256" key="1">
    <source>
        <dbReference type="SAM" id="Phobius"/>
    </source>
</evidence>
<sequence>MIVLTLSFSLVIFSLIASLSILNVSSCLFNALILVLCLLLSLHFLFISTNSSLMLCVRFVRSHFWQYLDFNLEKFVFISRKWSLKSSWGKKLSVGPNILLLTVFLVSITILEK</sequence>
<feature type="transmembrane region" description="Helical" evidence="1">
    <location>
        <begin position="92"/>
        <end position="111"/>
    </location>
</feature>
<evidence type="ECO:0000313" key="2">
    <source>
        <dbReference type="EMBL" id="CAG6785406.1"/>
    </source>
</evidence>
<feature type="transmembrane region" description="Helical" evidence="1">
    <location>
        <begin position="28"/>
        <end position="48"/>
    </location>
</feature>
<protein>
    <submittedName>
        <fullName evidence="2">Uncharacterized protein</fullName>
    </submittedName>
</protein>
<organism evidence="2">
    <name type="scientific">Cacopsylla melanoneura</name>
    <dbReference type="NCBI Taxonomy" id="428564"/>
    <lineage>
        <taxon>Eukaryota</taxon>
        <taxon>Metazoa</taxon>
        <taxon>Ecdysozoa</taxon>
        <taxon>Arthropoda</taxon>
        <taxon>Hexapoda</taxon>
        <taxon>Insecta</taxon>
        <taxon>Pterygota</taxon>
        <taxon>Neoptera</taxon>
        <taxon>Paraneoptera</taxon>
        <taxon>Hemiptera</taxon>
        <taxon>Sternorrhyncha</taxon>
        <taxon>Psylloidea</taxon>
        <taxon>Psyllidae</taxon>
        <taxon>Psyllinae</taxon>
        <taxon>Cacopsylla</taxon>
    </lineage>
</organism>
<name>A0A8D9BQ05_9HEMI</name>
<keyword evidence="1" id="KW-1133">Transmembrane helix</keyword>
<keyword evidence="1" id="KW-0812">Transmembrane</keyword>
<accession>A0A8D9BQ05</accession>
<dbReference type="AlphaFoldDB" id="A0A8D9BQ05"/>
<reference evidence="2" key="1">
    <citation type="submission" date="2021-05" db="EMBL/GenBank/DDBJ databases">
        <authorList>
            <person name="Alioto T."/>
            <person name="Alioto T."/>
            <person name="Gomez Garrido J."/>
        </authorList>
    </citation>
    <scope>NUCLEOTIDE SEQUENCE</scope>
</reference>
<proteinExistence type="predicted"/>
<keyword evidence="1" id="KW-0472">Membrane</keyword>